<organism evidence="2 3">
    <name type="scientific">Faecalibacterium tardum</name>
    <dbReference type="NCBI Taxonomy" id="3133156"/>
    <lineage>
        <taxon>Bacteria</taxon>
        <taxon>Bacillati</taxon>
        <taxon>Bacillota</taxon>
        <taxon>Clostridia</taxon>
        <taxon>Eubacteriales</taxon>
        <taxon>Oscillospiraceae</taxon>
        <taxon>Faecalibacterium</taxon>
    </lineage>
</organism>
<feature type="transmembrane region" description="Helical" evidence="1">
    <location>
        <begin position="12"/>
        <end position="35"/>
    </location>
</feature>
<keyword evidence="3" id="KW-1185">Reference proteome</keyword>
<evidence type="ECO:0000313" key="2">
    <source>
        <dbReference type="EMBL" id="MEQ2363271.1"/>
    </source>
</evidence>
<protein>
    <submittedName>
        <fullName evidence="2">Uncharacterized protein</fullName>
    </submittedName>
</protein>
<comment type="caution">
    <text evidence="2">The sequence shown here is derived from an EMBL/GenBank/DDBJ whole genome shotgun (WGS) entry which is preliminary data.</text>
</comment>
<proteinExistence type="predicted"/>
<gene>
    <name evidence="2" type="ORF">WMO44_14150</name>
</gene>
<dbReference type="Proteomes" id="UP001457197">
    <property type="component" value="Unassembled WGS sequence"/>
</dbReference>
<name>A0ABV1B143_9FIRM</name>
<keyword evidence="1" id="KW-0472">Membrane</keyword>
<dbReference type="RefSeq" id="WP_349152945.1">
    <property type="nucleotide sequence ID" value="NZ_JBBMEO010000051.1"/>
</dbReference>
<keyword evidence="1" id="KW-0812">Transmembrane</keyword>
<accession>A0ABV1B143</accession>
<evidence type="ECO:0000313" key="3">
    <source>
        <dbReference type="Proteomes" id="UP001457197"/>
    </source>
</evidence>
<keyword evidence="1" id="KW-1133">Transmembrane helix</keyword>
<evidence type="ECO:0000256" key="1">
    <source>
        <dbReference type="SAM" id="Phobius"/>
    </source>
</evidence>
<dbReference type="EMBL" id="JBBMEO010000051">
    <property type="protein sequence ID" value="MEQ2363271.1"/>
    <property type="molecule type" value="Genomic_DNA"/>
</dbReference>
<sequence length="43" mass="4801">MFIRFITSRLLRVIVCAAAGLYGLYNAISCFVTLYTKRGISPT</sequence>
<reference evidence="2 3" key="1">
    <citation type="submission" date="2024-03" db="EMBL/GenBank/DDBJ databases">
        <title>Human intestinal bacterial collection.</title>
        <authorList>
            <person name="Pauvert C."/>
            <person name="Hitch T.C.A."/>
            <person name="Clavel T."/>
        </authorList>
    </citation>
    <scope>NUCLEOTIDE SEQUENCE [LARGE SCALE GENOMIC DNA]</scope>
    <source>
        <strain evidence="2 3">CLA-AA-H175</strain>
    </source>
</reference>